<dbReference type="AlphaFoldDB" id="A0A0F6NEY6"/>
<keyword evidence="3 5" id="KW-0687">Ribonucleoprotein</keyword>
<reference evidence="7" key="1">
    <citation type="submission" date="2014-05" db="EMBL/GenBank/DDBJ databases">
        <title>Autopolyploid origin of Lathyrus venosus.</title>
        <authorList>
            <person name="Sveinsson S."/>
            <person name="Cronk Q."/>
        </authorList>
    </citation>
    <scope>NUCLEOTIDE SEQUENCE</scope>
</reference>
<dbReference type="PANTHER" id="PTHR23321">
    <property type="entry name" value="RIBOSOMAL PROTEIN S15, BACTERIAL AND ORGANELLAR"/>
    <property type="match status" value="1"/>
</dbReference>
<dbReference type="InterPro" id="IPR009068">
    <property type="entry name" value="uS15_NS1_RNA-bd_sf"/>
</dbReference>
<comment type="subcellular location">
    <subcellularLocation>
        <location evidence="5">Plastid</location>
        <location evidence="5">Chloroplast</location>
    </subcellularLocation>
</comment>
<sequence>MIKNSFIPVISKKKKEEEENPGSVEFQVFNFTNKIRRLTSHFELHPKDYLSQRGLRIILGKRQRLLSYLSKKNKIRYKNLINRLGIRDSQIS</sequence>
<comment type="similarity">
    <text evidence="1 5 6">Belongs to the universal ribosomal protein uS15 family.</text>
</comment>
<keyword evidence="7" id="KW-0150">Chloroplast</keyword>
<keyword evidence="2 5" id="KW-0689">Ribosomal protein</keyword>
<comment type="subunit">
    <text evidence="5">Part of the 30S ribosomal subunit.</text>
</comment>
<dbReference type="SUPFAM" id="SSF47060">
    <property type="entry name" value="S15/NS1 RNA-binding domain"/>
    <property type="match status" value="1"/>
</dbReference>
<dbReference type="EMBL" id="KJ806195">
    <property type="protein sequence ID" value="AIK20875.1"/>
    <property type="molecule type" value="Genomic_DNA"/>
</dbReference>
<evidence type="ECO:0000313" key="7">
    <source>
        <dbReference type="EMBL" id="AIK20875.1"/>
    </source>
</evidence>
<dbReference type="PROSITE" id="PS00362">
    <property type="entry name" value="RIBOSOMAL_S15"/>
    <property type="match status" value="1"/>
</dbReference>
<dbReference type="CDD" id="cd00677">
    <property type="entry name" value="S15_NS1_EPRS_RNA-bind"/>
    <property type="match status" value="1"/>
</dbReference>
<keyword evidence="7" id="KW-0934">Plastid</keyword>
<dbReference type="SMART" id="SM01387">
    <property type="entry name" value="Ribosomal_S15"/>
    <property type="match status" value="1"/>
</dbReference>
<dbReference type="GO" id="GO:0005840">
    <property type="term" value="C:ribosome"/>
    <property type="evidence" value="ECO:0007669"/>
    <property type="project" value="UniProtKB-KW"/>
</dbReference>
<dbReference type="GeneID" id="24285483"/>
<evidence type="ECO:0000256" key="1">
    <source>
        <dbReference type="ARBA" id="ARBA00008434"/>
    </source>
</evidence>
<dbReference type="RefSeq" id="YP_009138581.1">
    <property type="nucleotide sequence ID" value="NC_027075.1"/>
</dbReference>
<protein>
    <recommendedName>
        <fullName evidence="4 5">Small ribosomal subunit protein uS15c</fullName>
    </recommendedName>
</protein>
<dbReference type="GO" id="GO:1990904">
    <property type="term" value="C:ribonucleoprotein complex"/>
    <property type="evidence" value="ECO:0007669"/>
    <property type="project" value="UniProtKB-KW"/>
</dbReference>
<dbReference type="InterPro" id="IPR000589">
    <property type="entry name" value="Ribosomal_uS15"/>
</dbReference>
<dbReference type="InterPro" id="IPR005290">
    <property type="entry name" value="Ribosomal_uS15_bac-type"/>
</dbReference>
<dbReference type="PANTHER" id="PTHR23321:SF26">
    <property type="entry name" value="SMALL RIBOSOMAL SUBUNIT PROTEIN US15M"/>
    <property type="match status" value="1"/>
</dbReference>
<accession>A0A0F6NEY6</accession>
<evidence type="ECO:0000256" key="3">
    <source>
        <dbReference type="ARBA" id="ARBA00023274"/>
    </source>
</evidence>
<geneLocation type="chloroplast" evidence="7"/>
<dbReference type="NCBIfam" id="TIGR00952">
    <property type="entry name" value="S15_bact"/>
    <property type="match status" value="1"/>
</dbReference>
<dbReference type="GO" id="GO:0009507">
    <property type="term" value="C:chloroplast"/>
    <property type="evidence" value="ECO:0007669"/>
    <property type="project" value="UniProtKB-SubCell"/>
</dbReference>
<evidence type="ECO:0000256" key="2">
    <source>
        <dbReference type="ARBA" id="ARBA00022980"/>
    </source>
</evidence>
<name>A0A0F6NEY6_LATJP</name>
<evidence type="ECO:0000256" key="4">
    <source>
        <dbReference type="ARBA" id="ARBA00035250"/>
    </source>
</evidence>
<dbReference type="EMBL" id="KJ806194">
    <property type="protein sequence ID" value="AIK20800.1"/>
    <property type="molecule type" value="Genomic_DNA"/>
</dbReference>
<dbReference type="Gene3D" id="1.10.287.10">
    <property type="entry name" value="S15/NS1, RNA-binding"/>
    <property type="match status" value="1"/>
</dbReference>
<dbReference type="GO" id="GO:0003735">
    <property type="term" value="F:structural constituent of ribosome"/>
    <property type="evidence" value="ECO:0007669"/>
    <property type="project" value="InterPro"/>
</dbReference>
<dbReference type="GO" id="GO:0006412">
    <property type="term" value="P:translation"/>
    <property type="evidence" value="ECO:0007669"/>
    <property type="project" value="UniProtKB-UniRule"/>
</dbReference>
<gene>
    <name evidence="5 7" type="primary">rps15</name>
</gene>
<dbReference type="HAMAP" id="MF_01343_B">
    <property type="entry name" value="Ribosomal_uS15_B"/>
    <property type="match status" value="1"/>
</dbReference>
<evidence type="ECO:0000256" key="6">
    <source>
        <dbReference type="RuleBase" id="RU003919"/>
    </source>
</evidence>
<evidence type="ECO:0000256" key="5">
    <source>
        <dbReference type="HAMAP-Rule" id="MF_01343"/>
    </source>
</evidence>
<organism evidence="7">
    <name type="scientific">Lathyrus japonicus</name>
    <name type="common">Beach pea</name>
    <dbReference type="NCBI Taxonomy" id="154493"/>
    <lineage>
        <taxon>Eukaryota</taxon>
        <taxon>Viridiplantae</taxon>
        <taxon>Streptophyta</taxon>
        <taxon>Embryophyta</taxon>
        <taxon>Tracheophyta</taxon>
        <taxon>Spermatophyta</taxon>
        <taxon>Magnoliopsida</taxon>
        <taxon>eudicotyledons</taxon>
        <taxon>Gunneridae</taxon>
        <taxon>Pentapetalae</taxon>
        <taxon>rosids</taxon>
        <taxon>fabids</taxon>
        <taxon>Fabales</taxon>
        <taxon>Fabaceae</taxon>
        <taxon>Papilionoideae</taxon>
        <taxon>50 kb inversion clade</taxon>
        <taxon>NPAAA clade</taxon>
        <taxon>Hologalegina</taxon>
        <taxon>IRL clade</taxon>
        <taxon>Fabeae</taxon>
        <taxon>Lathyrus</taxon>
    </lineage>
</organism>
<proteinExistence type="inferred from homology"/>
<dbReference type="Pfam" id="PF00312">
    <property type="entry name" value="Ribosomal_S15"/>
    <property type="match status" value="1"/>
</dbReference>